<dbReference type="GO" id="GO:0008168">
    <property type="term" value="F:methyltransferase activity"/>
    <property type="evidence" value="ECO:0007669"/>
    <property type="project" value="UniProtKB-KW"/>
</dbReference>
<keyword evidence="1 3" id="KW-0489">Methyltransferase</keyword>
<sequence>MLSSLGRLDWGTLLKKSPRLKIYFAGGKFNFESQEALRLLVETQLELYCGLKIALSPGFLVPRLANRLDYLLWIKQLTGENSAGIDLGVGGNCIYPLLGSLIGLTMVGVDIDPEAIEASKTISKQAGLDIDLRLVDANQMAGVASQISPRPKFLICNPPFFADSSDRAEKPPRTLVARDSELYTSGGELEFAQKLFASSRSAGLEWTSIMLGKKSSLEPLIDHIVANNAHHAVHVIAHGKTRRWVVAWSFSERAPDALGRSCRVQRKLNPPKTQRVLRTTLEFVESTLENLEGSVQKGDLIVYHAPGIVWSRAYRRSQRLLGSPAAIEFQQINDGQISMKLVTGDIAAFNSLVTFLERAINQ</sequence>
<name>A0A2T0FKE2_9ASCO</name>
<protein>
    <submittedName>
        <fullName evidence="3">Methyltransferase-like protein C27D7.08c</fullName>
    </submittedName>
</protein>
<dbReference type="OrthoDB" id="514248at2759"/>
<keyword evidence="2 3" id="KW-0808">Transferase</keyword>
<dbReference type="SUPFAM" id="SSF53335">
    <property type="entry name" value="S-adenosyl-L-methionine-dependent methyltransferases"/>
    <property type="match status" value="1"/>
</dbReference>
<dbReference type="GO" id="GO:0070475">
    <property type="term" value="P:rRNA base methylation"/>
    <property type="evidence" value="ECO:0007669"/>
    <property type="project" value="TreeGrafter"/>
</dbReference>
<dbReference type="PANTHER" id="PTHR13393">
    <property type="entry name" value="SAM-DEPENDENT METHYLTRANSFERASE"/>
    <property type="match status" value="1"/>
</dbReference>
<accession>A0A2T0FKE2</accession>
<keyword evidence="4" id="KW-1185">Reference proteome</keyword>
<dbReference type="CDD" id="cd02440">
    <property type="entry name" value="AdoMet_MTases"/>
    <property type="match status" value="1"/>
</dbReference>
<dbReference type="STRING" id="45607.A0A2T0FKE2"/>
<evidence type="ECO:0000313" key="4">
    <source>
        <dbReference type="Proteomes" id="UP000238350"/>
    </source>
</evidence>
<evidence type="ECO:0000256" key="2">
    <source>
        <dbReference type="ARBA" id="ARBA00022679"/>
    </source>
</evidence>
<dbReference type="InterPro" id="IPR029063">
    <property type="entry name" value="SAM-dependent_MTases_sf"/>
</dbReference>
<dbReference type="InterPro" id="IPR010286">
    <property type="entry name" value="METTL16/RlmF"/>
</dbReference>
<reference evidence="3 4" key="1">
    <citation type="submission" date="2017-04" db="EMBL/GenBank/DDBJ databases">
        <title>Genome sequencing of [Candida] sorbophila.</title>
        <authorList>
            <person name="Ahn J.O."/>
        </authorList>
    </citation>
    <scope>NUCLEOTIDE SEQUENCE [LARGE SCALE GENOMIC DNA]</scope>
    <source>
        <strain evidence="3 4">DS02</strain>
    </source>
</reference>
<gene>
    <name evidence="3" type="ORF">B9G98_03065</name>
</gene>
<proteinExistence type="predicted"/>
<dbReference type="GO" id="GO:0005634">
    <property type="term" value="C:nucleus"/>
    <property type="evidence" value="ECO:0007669"/>
    <property type="project" value="TreeGrafter"/>
</dbReference>
<dbReference type="Proteomes" id="UP000238350">
    <property type="component" value="Unassembled WGS sequence"/>
</dbReference>
<dbReference type="RefSeq" id="XP_024665390.1">
    <property type="nucleotide sequence ID" value="XM_024809622.1"/>
</dbReference>
<dbReference type="AlphaFoldDB" id="A0A2T0FKE2"/>
<comment type="caution">
    <text evidence="3">The sequence shown here is derived from an EMBL/GenBank/DDBJ whole genome shotgun (WGS) entry which is preliminary data.</text>
</comment>
<evidence type="ECO:0000313" key="3">
    <source>
        <dbReference type="EMBL" id="PRT55445.1"/>
    </source>
</evidence>
<dbReference type="PANTHER" id="PTHR13393:SF0">
    <property type="entry name" value="RNA N6-ADENOSINE-METHYLTRANSFERASE METTL16"/>
    <property type="match status" value="1"/>
</dbReference>
<dbReference type="Gene3D" id="3.40.50.150">
    <property type="entry name" value="Vaccinia Virus protein VP39"/>
    <property type="match status" value="1"/>
</dbReference>
<evidence type="ECO:0000256" key="1">
    <source>
        <dbReference type="ARBA" id="ARBA00022603"/>
    </source>
</evidence>
<organism evidence="3 4">
    <name type="scientific">Wickerhamiella sorbophila</name>
    <dbReference type="NCBI Taxonomy" id="45607"/>
    <lineage>
        <taxon>Eukaryota</taxon>
        <taxon>Fungi</taxon>
        <taxon>Dikarya</taxon>
        <taxon>Ascomycota</taxon>
        <taxon>Saccharomycotina</taxon>
        <taxon>Dipodascomycetes</taxon>
        <taxon>Dipodascales</taxon>
        <taxon>Trichomonascaceae</taxon>
        <taxon>Wickerhamiella</taxon>
    </lineage>
</organism>
<dbReference type="Pfam" id="PF05971">
    <property type="entry name" value="Methyltransf_10"/>
    <property type="match status" value="1"/>
</dbReference>
<dbReference type="GeneID" id="36516813"/>
<dbReference type="EMBL" id="NDIQ01000021">
    <property type="protein sequence ID" value="PRT55445.1"/>
    <property type="molecule type" value="Genomic_DNA"/>
</dbReference>